<organism evidence="8 9">
    <name type="scientific">Crassostrea virginica</name>
    <name type="common">Eastern oyster</name>
    <dbReference type="NCBI Taxonomy" id="6565"/>
    <lineage>
        <taxon>Eukaryota</taxon>
        <taxon>Metazoa</taxon>
        <taxon>Spiralia</taxon>
        <taxon>Lophotrochozoa</taxon>
        <taxon>Mollusca</taxon>
        <taxon>Bivalvia</taxon>
        <taxon>Autobranchia</taxon>
        <taxon>Pteriomorphia</taxon>
        <taxon>Ostreida</taxon>
        <taxon>Ostreoidea</taxon>
        <taxon>Ostreidae</taxon>
        <taxon>Crassostrea</taxon>
    </lineage>
</organism>
<evidence type="ECO:0000256" key="3">
    <source>
        <dbReference type="ARBA" id="ARBA00022771"/>
    </source>
</evidence>
<feature type="compositionally biased region" description="Polar residues" evidence="6">
    <location>
        <begin position="320"/>
        <end position="329"/>
    </location>
</feature>
<comment type="subcellular location">
    <subcellularLocation>
        <location evidence="1">Nucleus</location>
    </subcellularLocation>
</comment>
<evidence type="ECO:0000256" key="2">
    <source>
        <dbReference type="ARBA" id="ARBA00022723"/>
    </source>
</evidence>
<dbReference type="InterPro" id="IPR051188">
    <property type="entry name" value="PHD-type_Zinc_Finger"/>
</dbReference>
<dbReference type="GO" id="GO:0008270">
    <property type="term" value="F:zinc ion binding"/>
    <property type="evidence" value="ECO:0007669"/>
    <property type="project" value="UniProtKB-KW"/>
</dbReference>
<dbReference type="GO" id="GO:0005634">
    <property type="term" value="C:nucleus"/>
    <property type="evidence" value="ECO:0007669"/>
    <property type="project" value="UniProtKB-SubCell"/>
</dbReference>
<evidence type="ECO:0000256" key="1">
    <source>
        <dbReference type="ARBA" id="ARBA00004123"/>
    </source>
</evidence>
<dbReference type="PANTHER" id="PTHR12420:SF4">
    <property type="entry name" value="PHD FINGER PROTEIN 11"/>
    <property type="match status" value="1"/>
</dbReference>
<dbReference type="OrthoDB" id="2384350at2759"/>
<evidence type="ECO:0000256" key="5">
    <source>
        <dbReference type="ARBA" id="ARBA00023242"/>
    </source>
</evidence>
<protein>
    <submittedName>
        <fullName evidence="9">Uncharacterized protein LOC111118927</fullName>
    </submittedName>
</protein>
<dbReference type="Proteomes" id="UP000694844">
    <property type="component" value="Chromosome 2"/>
</dbReference>
<accession>A0A8B8CGQ2</accession>
<keyword evidence="2" id="KW-0479">Metal-binding</keyword>
<feature type="compositionally biased region" description="Basic and acidic residues" evidence="6">
    <location>
        <begin position="590"/>
        <end position="606"/>
    </location>
</feature>
<feature type="compositionally biased region" description="Polar residues" evidence="6">
    <location>
        <begin position="756"/>
        <end position="772"/>
    </location>
</feature>
<dbReference type="PROSITE" id="PS51805">
    <property type="entry name" value="EPHD"/>
    <property type="match status" value="1"/>
</dbReference>
<dbReference type="PANTHER" id="PTHR12420">
    <property type="entry name" value="PHD FINGER PROTEIN"/>
    <property type="match status" value="1"/>
</dbReference>
<dbReference type="RefSeq" id="XP_022314354.1">
    <property type="nucleotide sequence ID" value="XM_022458646.1"/>
</dbReference>
<keyword evidence="8" id="KW-1185">Reference proteome</keyword>
<dbReference type="Gene3D" id="3.30.40.10">
    <property type="entry name" value="Zinc/RING finger domain, C3HC4 (zinc finger)"/>
    <property type="match status" value="1"/>
</dbReference>
<keyword evidence="5" id="KW-0539">Nucleus</keyword>
<feature type="region of interest" description="Disordered" evidence="6">
    <location>
        <begin position="554"/>
        <end position="663"/>
    </location>
</feature>
<sequence length="1230" mass="139458">MEDLKCGFCHLGPEVESICGKLHYDGKKLAAHHKCMQYSAKLGQWTDKFQFFGGFDPNKVKNEISRGKRLKCSICKNDKSRQKKWLGATSGCAISSCSKTFHYYCAELDDVTLTKRLEVKYLQKRVHIVMHCVFCSEAHYEKFKENKTFIKNQHQKLRNKNFFGEETEGDAKVQADEICSNSQNTQMEGDILCSSQLSPCHNLINGECSTSEKDEDSGNMSANKSKTKEITESVMDSLINPFLTKENETNEIKISAKCSPKTMCPAEANKPDESPAIMFPASAKHDVPNEKEKECFEISDEECSYMSLSDSSDSELENPFSRNPENTNVKVDKHSFNNLNDLKLEIKIDETKEVKESVTDSLINPFPTEENKSNEIQESAKCSSEIMCPTEANKPNESHAMMFPASAKHDVPNEKEKECFEISDEECSYMSLSDSSDSELENPFSRNPENTNAKVDRYSFNTSKHKKQDIKIDETKEVQESVTCSLVNPFPIKFNKTNNVKESAKCKPTSMCPSEANKPDECPAIMFPVSAKHDVPNEKEKECLEIGDEECGFQSLSDSSDSELENPFVRKPENSNVEIDRHSFNNSNDQKLEIKIDETEEVKEPVTDSLINPFPTEESKSNEIQESAKCSSETMCPTEANKPDESPAMMFPASAKHDVPNEKEKECLEISDEECGYQRLSDSSDSELENPFIRKPENMNVEVDKQSFDNSKDQIGEMSSDASKKITVKHVETSNNGIKEIESEETIECRRRAKQEATSQQKSPVSWEQAVSESKHPGTYKTTEGRLGYITAELHVAPSPSSVDEAIIKEEDSSNGQCYISDDEVTMETDGSTKGSAMQQKSSPPSPNHLPEMSSESEWEEMSRFPACAVAISSTTKVWPSKRNMIIQRAKEGFDVNHVVIWTTTDFSDQFTDEYLPHLMRIITEMVRERRFNKLGSLLTDTNFQLTQMDSIKHMVDLPDEVVENIRKLLIKTLDREEINGEEVLFMDTSLNTLFLKLNDTVDRVCKIRSVLCPHAQEFLGHLFEWKENTASSAPLSKSDAEMEWKAINNWMTHQHWNLTESSIYPSDDIFLAENKNQGIEELIMHHLPRLNNNQKVIFVRAMKEVVNYNLFIKELILSCVETEDTLIVCHSVPVITRQSLVPVDLPKETQVQVMSGFKPSNKRGISILVIHICNQKQQRLTTDQSQVNVLPCEDEITVCLEDVNPKSDRKRKAITEETRTPAQKHKRAA</sequence>
<feature type="compositionally biased region" description="Basic and acidic residues" evidence="6">
    <location>
        <begin position="1207"/>
        <end position="1220"/>
    </location>
</feature>
<evidence type="ECO:0000313" key="9">
    <source>
        <dbReference type="RefSeq" id="XP_022314354.1"/>
    </source>
</evidence>
<dbReference type="AlphaFoldDB" id="A0A8B8CGQ2"/>
<feature type="compositionally biased region" description="Polar residues" evidence="6">
    <location>
        <begin position="829"/>
        <end position="843"/>
    </location>
</feature>
<dbReference type="Pfam" id="PF13771">
    <property type="entry name" value="zf-HC5HC2H"/>
    <property type="match status" value="1"/>
</dbReference>
<feature type="compositionally biased region" description="Polar residues" evidence="6">
    <location>
        <begin position="624"/>
        <end position="635"/>
    </location>
</feature>
<feature type="domain" description="PHD-type" evidence="7">
    <location>
        <begin position="3"/>
        <end position="126"/>
    </location>
</feature>
<feature type="region of interest" description="Disordered" evidence="6">
    <location>
        <begin position="1207"/>
        <end position="1230"/>
    </location>
</feature>
<proteinExistence type="predicted"/>
<evidence type="ECO:0000259" key="7">
    <source>
        <dbReference type="PROSITE" id="PS51805"/>
    </source>
</evidence>
<evidence type="ECO:0000256" key="4">
    <source>
        <dbReference type="ARBA" id="ARBA00022833"/>
    </source>
</evidence>
<feature type="region of interest" description="Disordered" evidence="6">
    <location>
        <begin position="751"/>
        <end position="782"/>
    </location>
</feature>
<keyword evidence="3" id="KW-0863">Zinc-finger</keyword>
<feature type="region of interest" description="Disordered" evidence="6">
    <location>
        <begin position="433"/>
        <end position="452"/>
    </location>
</feature>
<gene>
    <name evidence="9" type="primary">LOC111118927</name>
</gene>
<feature type="region of interest" description="Disordered" evidence="6">
    <location>
        <begin position="676"/>
        <end position="697"/>
    </location>
</feature>
<name>A0A8B8CGQ2_CRAVI</name>
<reference evidence="9" key="1">
    <citation type="submission" date="2025-08" db="UniProtKB">
        <authorList>
            <consortium name="RefSeq"/>
        </authorList>
    </citation>
    <scope>IDENTIFICATION</scope>
    <source>
        <tissue evidence="9">Whole sample</tissue>
    </source>
</reference>
<dbReference type="KEGG" id="cvn:111118927"/>
<feature type="region of interest" description="Disordered" evidence="6">
    <location>
        <begin position="309"/>
        <end position="329"/>
    </location>
</feature>
<evidence type="ECO:0000313" key="8">
    <source>
        <dbReference type="Proteomes" id="UP000694844"/>
    </source>
</evidence>
<feature type="region of interest" description="Disordered" evidence="6">
    <location>
        <begin position="827"/>
        <end position="857"/>
    </location>
</feature>
<feature type="compositionally biased region" description="Basic and acidic residues" evidence="6">
    <location>
        <begin position="568"/>
        <end position="583"/>
    </location>
</feature>
<evidence type="ECO:0000256" key="6">
    <source>
        <dbReference type="SAM" id="MobiDB-lite"/>
    </source>
</evidence>
<keyword evidence="4" id="KW-0862">Zinc</keyword>
<dbReference type="InterPro" id="IPR013083">
    <property type="entry name" value="Znf_RING/FYVE/PHD"/>
</dbReference>
<dbReference type="GeneID" id="111118927"/>
<dbReference type="InterPro" id="IPR034732">
    <property type="entry name" value="EPHD"/>
</dbReference>